<protein>
    <submittedName>
        <fullName evidence="3">Tetraspanin</fullName>
    </submittedName>
</protein>
<evidence type="ECO:0000313" key="2">
    <source>
        <dbReference type="Proteomes" id="UP000887566"/>
    </source>
</evidence>
<organism evidence="2 3">
    <name type="scientific">Plectus sambesii</name>
    <dbReference type="NCBI Taxonomy" id="2011161"/>
    <lineage>
        <taxon>Eukaryota</taxon>
        <taxon>Metazoa</taxon>
        <taxon>Ecdysozoa</taxon>
        <taxon>Nematoda</taxon>
        <taxon>Chromadorea</taxon>
        <taxon>Plectida</taxon>
        <taxon>Plectina</taxon>
        <taxon>Plectoidea</taxon>
        <taxon>Plectidae</taxon>
        <taxon>Plectus</taxon>
    </lineage>
</organism>
<feature type="transmembrane region" description="Helical" evidence="1">
    <location>
        <begin position="206"/>
        <end position="226"/>
    </location>
</feature>
<proteinExistence type="predicted"/>
<dbReference type="Proteomes" id="UP000887566">
    <property type="component" value="Unplaced"/>
</dbReference>
<dbReference type="AlphaFoldDB" id="A0A914W7P9"/>
<dbReference type="WBParaSite" id="PSAMB.scaffold339size55914.g4803.t1">
    <property type="protein sequence ID" value="PSAMB.scaffold339size55914.g4803.t1"/>
    <property type="gene ID" value="PSAMB.scaffold339size55914.g4803"/>
</dbReference>
<keyword evidence="1" id="KW-0472">Membrane</keyword>
<evidence type="ECO:0000313" key="3">
    <source>
        <dbReference type="WBParaSite" id="PSAMB.scaffold339size55914.g4803.t1"/>
    </source>
</evidence>
<name>A0A914W7P9_9BILA</name>
<feature type="transmembrane region" description="Helical" evidence="1">
    <location>
        <begin position="111"/>
        <end position="135"/>
    </location>
</feature>
<feature type="transmembrane region" description="Helical" evidence="1">
    <location>
        <begin position="70"/>
        <end position="91"/>
    </location>
</feature>
<sequence length="256" mass="29316">MRFAEANKLMILFSSMFLVVFYLIELTSFESKVMLSNFRDETERQTKHQDNLFEMHIDRILSHRKHVRSLGVLFACCLILSLASAIGWILFNKWELNPEFKQRMRRRLRLVLFVCYLIVSALQAVIIVQAINAYIFSSSDELRKEIVNLLEFASDKNPYGLKLFEEKFNCCGTVSLENRKVMGTTLCGNKTEICTNVVLTTIQSTMLTVLAIVYTAGTLLGLRFCALRSACKARVEPFQSRVRQGGSIAMSLVTRR</sequence>
<feature type="transmembrane region" description="Helical" evidence="1">
    <location>
        <begin position="9"/>
        <end position="29"/>
    </location>
</feature>
<evidence type="ECO:0000256" key="1">
    <source>
        <dbReference type="SAM" id="Phobius"/>
    </source>
</evidence>
<keyword evidence="2" id="KW-1185">Reference proteome</keyword>
<keyword evidence="1" id="KW-0812">Transmembrane</keyword>
<accession>A0A914W7P9</accession>
<reference evidence="3" key="1">
    <citation type="submission" date="2022-11" db="UniProtKB">
        <authorList>
            <consortium name="WormBaseParasite"/>
        </authorList>
    </citation>
    <scope>IDENTIFICATION</scope>
</reference>
<keyword evidence="1" id="KW-1133">Transmembrane helix</keyword>